<keyword evidence="2" id="KW-1185">Reference proteome</keyword>
<sequence>MAMSFGMGDGNMDEGELDGRLRSAVRAGDAEAVRDLLNRGADPEGVDANGLPVLSRAVAAYDAPVAEALVEGGADPDRVLPDGTTPLWRAVDGGSPAVFSAVLGKEPRLRLPEAARERLLALARNWYETGVAEELQRRTGAPGPATRVRVQDDEYDWVDQVSLGDLVVRAGHGAILTSLEWAFRVLTPVDELIARAVEQPDEKHVDWSTVCWILTERRSFETWSAVVAHRHYPDPAHPRFVVDYLRRRGFVDTSPSYEKNESELLAAWAAEETDVETLAKVLDAFTDRDHPDQEAIGLRYAGHPDPRIRREVPYALCADYVPRTPAARAALLTLMRDPDAEVRLRACTASMRDDDLLPEITRALLLLTEDPDADPRGAAAAALADSRDRTPAVADALAALLDEDNQLVRLEAAYGLALRDDPRTAEAIERVGPLGDGFEHDHRADELWRWRWRKKNSAAG</sequence>
<dbReference type="SUPFAM" id="SSF48403">
    <property type="entry name" value="Ankyrin repeat"/>
    <property type="match status" value="1"/>
</dbReference>
<evidence type="ECO:0000313" key="1">
    <source>
        <dbReference type="EMBL" id="MFI5681914.1"/>
    </source>
</evidence>
<dbReference type="Gene3D" id="1.25.10.10">
    <property type="entry name" value="Leucine-rich Repeat Variant"/>
    <property type="match status" value="1"/>
</dbReference>
<dbReference type="InterPro" id="IPR011989">
    <property type="entry name" value="ARM-like"/>
</dbReference>
<evidence type="ECO:0000313" key="2">
    <source>
        <dbReference type="Proteomes" id="UP001612415"/>
    </source>
</evidence>
<accession>A0ABW7YHN3</accession>
<dbReference type="InterPro" id="IPR002110">
    <property type="entry name" value="Ankyrin_rpt"/>
</dbReference>
<dbReference type="RefSeq" id="WP_398662966.1">
    <property type="nucleotide sequence ID" value="NZ_JBITDC010000035.1"/>
</dbReference>
<comment type="caution">
    <text evidence="1">The sequence shown here is derived from an EMBL/GenBank/DDBJ whole genome shotgun (WGS) entry which is preliminary data.</text>
</comment>
<organism evidence="1 2">
    <name type="scientific">Streptomyces cellulosae</name>
    <dbReference type="NCBI Taxonomy" id="1968"/>
    <lineage>
        <taxon>Bacteria</taxon>
        <taxon>Bacillati</taxon>
        <taxon>Actinomycetota</taxon>
        <taxon>Actinomycetes</taxon>
        <taxon>Kitasatosporales</taxon>
        <taxon>Streptomycetaceae</taxon>
        <taxon>Streptomyces</taxon>
    </lineage>
</organism>
<dbReference type="EMBL" id="JBITDC010000035">
    <property type="protein sequence ID" value="MFI5681914.1"/>
    <property type="molecule type" value="Genomic_DNA"/>
</dbReference>
<dbReference type="Pfam" id="PF12796">
    <property type="entry name" value="Ank_2"/>
    <property type="match status" value="1"/>
</dbReference>
<dbReference type="Pfam" id="PF13646">
    <property type="entry name" value="HEAT_2"/>
    <property type="match status" value="1"/>
</dbReference>
<reference evidence="1 2" key="1">
    <citation type="submission" date="2024-10" db="EMBL/GenBank/DDBJ databases">
        <title>The Natural Products Discovery Center: Release of the First 8490 Sequenced Strains for Exploring Actinobacteria Biosynthetic Diversity.</title>
        <authorList>
            <person name="Kalkreuter E."/>
            <person name="Kautsar S.A."/>
            <person name="Yang D."/>
            <person name="Bader C.D."/>
            <person name="Teijaro C.N."/>
            <person name="Fluegel L."/>
            <person name="Davis C.M."/>
            <person name="Simpson J.R."/>
            <person name="Lauterbach L."/>
            <person name="Steele A.D."/>
            <person name="Gui C."/>
            <person name="Meng S."/>
            <person name="Li G."/>
            <person name="Viehrig K."/>
            <person name="Ye F."/>
            <person name="Su P."/>
            <person name="Kiefer A.F."/>
            <person name="Nichols A."/>
            <person name="Cepeda A.J."/>
            <person name="Yan W."/>
            <person name="Fan B."/>
            <person name="Jiang Y."/>
            <person name="Adhikari A."/>
            <person name="Zheng C.-J."/>
            <person name="Schuster L."/>
            <person name="Cowan T.M."/>
            <person name="Smanski M.J."/>
            <person name="Chevrette M.G."/>
            <person name="De Carvalho L.P.S."/>
            <person name="Shen B."/>
        </authorList>
    </citation>
    <scope>NUCLEOTIDE SEQUENCE [LARGE SCALE GENOMIC DNA]</scope>
    <source>
        <strain evidence="1 2">NPDC051599</strain>
    </source>
</reference>
<gene>
    <name evidence="1" type="ORF">ACIA8P_46425</name>
</gene>
<dbReference type="InterPro" id="IPR036770">
    <property type="entry name" value="Ankyrin_rpt-contain_sf"/>
</dbReference>
<proteinExistence type="predicted"/>
<name>A0ABW7YHN3_STRCE</name>
<protein>
    <submittedName>
        <fullName evidence="1">Ankyrin repeat domain-containing protein</fullName>
    </submittedName>
</protein>
<dbReference type="Gene3D" id="1.25.40.20">
    <property type="entry name" value="Ankyrin repeat-containing domain"/>
    <property type="match status" value="1"/>
</dbReference>
<dbReference type="SUPFAM" id="SSF48371">
    <property type="entry name" value="ARM repeat"/>
    <property type="match status" value="1"/>
</dbReference>
<dbReference type="InterPro" id="IPR016024">
    <property type="entry name" value="ARM-type_fold"/>
</dbReference>
<dbReference type="Proteomes" id="UP001612415">
    <property type="component" value="Unassembled WGS sequence"/>
</dbReference>